<evidence type="ECO:0000313" key="4">
    <source>
        <dbReference type="Proteomes" id="UP000179636"/>
    </source>
</evidence>
<accession>A0A1S1JQ16</accession>
<feature type="transmembrane region" description="Helical" evidence="1">
    <location>
        <begin position="197"/>
        <end position="215"/>
    </location>
</feature>
<feature type="transmembrane region" description="Helical" evidence="1">
    <location>
        <begin position="165"/>
        <end position="185"/>
    </location>
</feature>
<feature type="transmembrane region" description="Helical" evidence="1">
    <location>
        <begin position="276"/>
        <end position="295"/>
    </location>
</feature>
<name>A0A1S1JQ16_9MYCO</name>
<reference evidence="3 4" key="1">
    <citation type="submission" date="2016-10" db="EMBL/GenBank/DDBJ databases">
        <title>Evaluation of Human, Animal and Environmental Mycobacterium chelonae Isolates by Core Genome Phylogenomic Analysis, Targeted Gene Comparison, and Anti-microbial Susceptibility Patterns: A Tale of Mistaken Identities.</title>
        <authorList>
            <person name="Fogelson S.B."/>
            <person name="Camus A.C."/>
            <person name="Lorenz W."/>
            <person name="Vasireddy R."/>
            <person name="Vasireddy S."/>
            <person name="Smith T."/>
            <person name="Brown-Elliott B.A."/>
            <person name="Wallace R.J.Jr."/>
            <person name="Hasan N.A."/>
            <person name="Reischl U."/>
            <person name="Sanchez S."/>
        </authorList>
    </citation>
    <scope>NUCLEOTIDE SEQUENCE [LARGE SCALE GENOMIC DNA]</scope>
    <source>
        <strain evidence="3 4">24999</strain>
    </source>
</reference>
<feature type="transmembrane region" description="Helical" evidence="1">
    <location>
        <begin position="248"/>
        <end position="270"/>
    </location>
</feature>
<dbReference type="Proteomes" id="UP000179636">
    <property type="component" value="Unassembled WGS sequence"/>
</dbReference>
<keyword evidence="1" id="KW-0812">Transmembrane</keyword>
<dbReference type="RefSeq" id="WP_070946943.1">
    <property type="nucleotide sequence ID" value="NZ_MLHV01000042.1"/>
</dbReference>
<dbReference type="InterPro" id="IPR044049">
    <property type="entry name" value="EccD_transm"/>
</dbReference>
<dbReference type="EMBL" id="MLHV01000042">
    <property type="protein sequence ID" value="OHT88330.1"/>
    <property type="molecule type" value="Genomic_DNA"/>
</dbReference>
<keyword evidence="1" id="KW-1133">Transmembrane helix</keyword>
<dbReference type="Pfam" id="PF19053">
    <property type="entry name" value="EccD"/>
    <property type="match status" value="1"/>
</dbReference>
<dbReference type="Gene3D" id="3.10.20.90">
    <property type="entry name" value="Phosphatidylinositol 3-kinase Catalytic Subunit, Chain A, domain 1"/>
    <property type="match status" value="1"/>
</dbReference>
<feature type="transmembrane region" description="Helical" evidence="1">
    <location>
        <begin position="139"/>
        <end position="159"/>
    </location>
</feature>
<evidence type="ECO:0000259" key="2">
    <source>
        <dbReference type="Pfam" id="PF19053"/>
    </source>
</evidence>
<feature type="domain" description="EccD-like transmembrane" evidence="2">
    <location>
        <begin position="143"/>
        <end position="494"/>
    </location>
</feature>
<feature type="transmembrane region" description="Helical" evidence="1">
    <location>
        <begin position="403"/>
        <end position="421"/>
    </location>
</feature>
<dbReference type="OrthoDB" id="4641630at2"/>
<comment type="caution">
    <text evidence="3">The sequence shown here is derived from an EMBL/GenBank/DDBJ whole genome shotgun (WGS) entry which is preliminary data.</text>
</comment>
<dbReference type="STRING" id="1908205.BKG60_04735"/>
<feature type="transmembrane region" description="Helical" evidence="1">
    <location>
        <begin position="468"/>
        <end position="487"/>
    </location>
</feature>
<dbReference type="InterPro" id="IPR006707">
    <property type="entry name" value="T7SS_EccD"/>
</dbReference>
<feature type="transmembrane region" description="Helical" evidence="1">
    <location>
        <begin position="351"/>
        <end position="373"/>
    </location>
</feature>
<protein>
    <submittedName>
        <fullName evidence="3">Type VII secretion integral membrane protein EccD</fullName>
    </submittedName>
</protein>
<feature type="transmembrane region" description="Helical" evidence="1">
    <location>
        <begin position="433"/>
        <end position="456"/>
    </location>
</feature>
<dbReference type="AlphaFoldDB" id="A0A1S1JQ16"/>
<feature type="transmembrane region" description="Helical" evidence="1">
    <location>
        <begin position="221"/>
        <end position="241"/>
    </location>
</feature>
<keyword evidence="4" id="KW-1185">Reference proteome</keyword>
<sequence>MTQPVSVLADTTFVAVNVHAGDSAFQCKLHAHTTVTALLPQLREQFAGSVHSEGTVHAYLTAERVEWALEAGPMRKRLDPEITLAEAQIAPGADLYLTHRTRTESYPVLRDDVAEGAAEVSRRLFAVLDGRDTRRLADAALPLAVAAVGAVGIADVLAGNAAARWPVVGVLAALAVMCATIAGVLSRARDEFDDVSASLCVCAYLATAGAALAGVPRNLGIWHLATVGAAVATMVVALWSVTANKPAGLHVGAAAVSACAVLVGALHIILPVSSQAAAAQMVFLSLVVIVCAVQFSRGVGRVLVNYIPTTGEPVIRRSEQTVAAVSRRSTSGVAIEAMLNQEARVITTLKALIGMVAGAGMALVAAAAAGGYFTSTYEWHMFALVGSASVATVAIGRGLVIRAAAVPLMVAGPLAATAYLAGRAVSPHQADSVVLIAGAAPLMLFVLLSTLWAIRAQSMHSPLDKRRLERVAVLAVVAVFPLLVLIMDGWSKVRNR</sequence>
<gene>
    <name evidence="3" type="ORF">BKG61_27715</name>
</gene>
<organism evidence="3 4">
    <name type="scientific">Mycobacterium syngnathidarum</name>
    <dbReference type="NCBI Taxonomy" id="1908205"/>
    <lineage>
        <taxon>Bacteria</taxon>
        <taxon>Bacillati</taxon>
        <taxon>Actinomycetota</taxon>
        <taxon>Actinomycetes</taxon>
        <taxon>Mycobacteriales</taxon>
        <taxon>Mycobacteriaceae</taxon>
        <taxon>Mycobacterium</taxon>
    </lineage>
</organism>
<keyword evidence="1" id="KW-0472">Membrane</keyword>
<feature type="transmembrane region" description="Helical" evidence="1">
    <location>
        <begin position="379"/>
        <end position="396"/>
    </location>
</feature>
<proteinExistence type="predicted"/>
<dbReference type="NCBIfam" id="TIGR03920">
    <property type="entry name" value="T7SS_EccD"/>
    <property type="match status" value="1"/>
</dbReference>
<evidence type="ECO:0000256" key="1">
    <source>
        <dbReference type="SAM" id="Phobius"/>
    </source>
</evidence>
<evidence type="ECO:0000313" key="3">
    <source>
        <dbReference type="EMBL" id="OHT88330.1"/>
    </source>
</evidence>